<feature type="transmembrane region" description="Helical" evidence="1">
    <location>
        <begin position="190"/>
        <end position="207"/>
    </location>
</feature>
<feature type="transmembrane region" description="Helical" evidence="1">
    <location>
        <begin position="277"/>
        <end position="308"/>
    </location>
</feature>
<organism evidence="2 3">
    <name type="scientific">Pengzhenrongella frigida</name>
    <dbReference type="NCBI Taxonomy" id="1259133"/>
    <lineage>
        <taxon>Bacteria</taxon>
        <taxon>Bacillati</taxon>
        <taxon>Actinomycetota</taxon>
        <taxon>Actinomycetes</taxon>
        <taxon>Micrococcales</taxon>
        <taxon>Pengzhenrongella</taxon>
    </lineage>
</organism>
<evidence type="ECO:0000313" key="3">
    <source>
        <dbReference type="Proteomes" id="UP000293764"/>
    </source>
</evidence>
<feature type="transmembrane region" description="Helical" evidence="1">
    <location>
        <begin position="343"/>
        <end position="366"/>
    </location>
</feature>
<keyword evidence="1" id="KW-1133">Transmembrane helix</keyword>
<dbReference type="RefSeq" id="WP_130101125.1">
    <property type="nucleotide sequence ID" value="NZ_SDWW01000004.1"/>
</dbReference>
<dbReference type="OrthoDB" id="2014935at2"/>
<feature type="transmembrane region" description="Helical" evidence="1">
    <location>
        <begin position="236"/>
        <end position="256"/>
    </location>
</feature>
<comment type="caution">
    <text evidence="2">The sequence shown here is derived from an EMBL/GenBank/DDBJ whole genome shotgun (WGS) entry which is preliminary data.</text>
</comment>
<sequence>MSGNRGTRWAVERLTIRLTRRSTLLASLALAGYAALEFRVIEATYPDDAARAALLTFGDFPLLRTMQGVPYSTESGALVAWDAGWMMSLVVGVWAITTTARILRGDEDDGRAEVTLAGPVRASRMLARQAAVLLASCAGVGLAVGLALITSGTPPVGALLFGATIWAVGGAFVGLTALTAQVFASRSRTLGVSTGLLGAALVLRMTANSTDSRSWLAWVTPLGWSDHVRPFGDNQALALLVPVLVVGGLVGCAIALRVRRDSRTGFVRERGERPSRAWGLTSPLAFAWRTSVGTLVTWAIALAGWGLATGALVPTMNDFVAADPAFQDVLAGMGMNVSDVTKGFVGMTATITGVALSVFAATRIGAARTEESSTRLDQIATRSVLRRHWLAGHIVLALASVILLAVVAGSSTWAVAAAMGSDLTLRDAMAAVLNTVPVAVVFGGLAVLLLGFAPRATVTVAATGAAVAYLLPIIGPALDCPDAVVGASPFWHLGAVPIDAVDLTAAVALVAIGAVFAVVGMLAFERRDLVGA</sequence>
<feature type="transmembrane region" description="Helical" evidence="1">
    <location>
        <begin position="387"/>
        <end position="408"/>
    </location>
</feature>
<feature type="transmembrane region" description="Helical" evidence="1">
    <location>
        <begin position="503"/>
        <end position="524"/>
    </location>
</feature>
<protein>
    <recommendedName>
        <fullName evidence="4">Polyketide antibiotic transporter</fullName>
    </recommendedName>
</protein>
<name>A0A4Q5N7R8_9MICO</name>
<feature type="transmembrane region" description="Helical" evidence="1">
    <location>
        <begin position="21"/>
        <end position="41"/>
    </location>
</feature>
<dbReference type="Proteomes" id="UP000293764">
    <property type="component" value="Unassembled WGS sequence"/>
</dbReference>
<evidence type="ECO:0000313" key="2">
    <source>
        <dbReference type="EMBL" id="RYV52631.1"/>
    </source>
</evidence>
<keyword evidence="3" id="KW-1185">Reference proteome</keyword>
<dbReference type="EMBL" id="SDWW01000004">
    <property type="protein sequence ID" value="RYV52631.1"/>
    <property type="molecule type" value="Genomic_DNA"/>
</dbReference>
<proteinExistence type="predicted"/>
<feature type="transmembrane region" description="Helical" evidence="1">
    <location>
        <begin position="130"/>
        <end position="150"/>
    </location>
</feature>
<reference evidence="2 3" key="1">
    <citation type="submission" date="2019-01" db="EMBL/GenBank/DDBJ databases">
        <title>Novel species of Cellulomonas.</title>
        <authorList>
            <person name="Liu Q."/>
            <person name="Xin Y.-H."/>
        </authorList>
    </citation>
    <scope>NUCLEOTIDE SEQUENCE [LARGE SCALE GENOMIC DNA]</scope>
    <source>
        <strain evidence="2 3">HLT2-17</strain>
    </source>
</reference>
<feature type="transmembrane region" description="Helical" evidence="1">
    <location>
        <begin position="458"/>
        <end position="478"/>
    </location>
</feature>
<feature type="transmembrane region" description="Helical" evidence="1">
    <location>
        <begin position="83"/>
        <end position="103"/>
    </location>
</feature>
<dbReference type="AlphaFoldDB" id="A0A4Q5N7R8"/>
<keyword evidence="1" id="KW-0472">Membrane</keyword>
<gene>
    <name evidence="2" type="ORF">EUA98_02745</name>
</gene>
<keyword evidence="1" id="KW-0812">Transmembrane</keyword>
<accession>A0A4Q5N7R8</accession>
<feature type="transmembrane region" description="Helical" evidence="1">
    <location>
        <begin position="428"/>
        <end position="451"/>
    </location>
</feature>
<feature type="transmembrane region" description="Helical" evidence="1">
    <location>
        <begin position="156"/>
        <end position="178"/>
    </location>
</feature>
<evidence type="ECO:0008006" key="4">
    <source>
        <dbReference type="Google" id="ProtNLM"/>
    </source>
</evidence>
<evidence type="ECO:0000256" key="1">
    <source>
        <dbReference type="SAM" id="Phobius"/>
    </source>
</evidence>